<organism evidence="3 4">
    <name type="scientific">Polarella glacialis</name>
    <name type="common">Dinoflagellate</name>
    <dbReference type="NCBI Taxonomy" id="89957"/>
    <lineage>
        <taxon>Eukaryota</taxon>
        <taxon>Sar</taxon>
        <taxon>Alveolata</taxon>
        <taxon>Dinophyceae</taxon>
        <taxon>Suessiales</taxon>
        <taxon>Suessiaceae</taxon>
        <taxon>Polarella</taxon>
    </lineage>
</organism>
<evidence type="ECO:0000256" key="1">
    <source>
        <dbReference type="SAM" id="MobiDB-lite"/>
    </source>
</evidence>
<accession>A0A813I3L3</accession>
<evidence type="ECO:0000259" key="2">
    <source>
        <dbReference type="PROSITE" id="PS50222"/>
    </source>
</evidence>
<dbReference type="InterPro" id="IPR002048">
    <property type="entry name" value="EF_hand_dom"/>
</dbReference>
<dbReference type="GO" id="GO:0005509">
    <property type="term" value="F:calcium ion binding"/>
    <property type="evidence" value="ECO:0007669"/>
    <property type="project" value="InterPro"/>
</dbReference>
<comment type="caution">
    <text evidence="3">The sequence shown here is derived from an EMBL/GenBank/DDBJ whole genome shotgun (WGS) entry which is preliminary data.</text>
</comment>
<feature type="region of interest" description="Disordered" evidence="1">
    <location>
        <begin position="69"/>
        <end position="110"/>
    </location>
</feature>
<feature type="domain" description="EF-hand" evidence="2">
    <location>
        <begin position="134"/>
        <end position="169"/>
    </location>
</feature>
<feature type="non-terminal residue" evidence="3">
    <location>
        <position position="176"/>
    </location>
</feature>
<name>A0A813I3L3_POLGL</name>
<evidence type="ECO:0000313" key="4">
    <source>
        <dbReference type="Proteomes" id="UP000626109"/>
    </source>
</evidence>
<proteinExistence type="predicted"/>
<dbReference type="PROSITE" id="PS50222">
    <property type="entry name" value="EF_HAND_2"/>
    <property type="match status" value="1"/>
</dbReference>
<feature type="region of interest" description="Disordered" evidence="1">
    <location>
        <begin position="1"/>
        <end position="56"/>
    </location>
</feature>
<dbReference type="Proteomes" id="UP000626109">
    <property type="component" value="Unassembled WGS sequence"/>
</dbReference>
<dbReference type="AlphaFoldDB" id="A0A813I3L3"/>
<sequence length="176" mass="19044">MAGFGSFADGGIRASSPFWEAESRNDPVVIDSWRHRQVQDAGRSPNLGGRQPQLSQGLGTLDATLCALREDQQRSGSMGMSGAPQQRAAQQPGYAQGRSLASETPGAQSSSGFLDVAANAALQPQKTIAELSARRRECIKAAFRRVDTNSQGWVIVQDLARALQRYSQLAELERDR</sequence>
<gene>
    <name evidence="3" type="ORF">PGLA2088_LOCUS3994</name>
</gene>
<reference evidence="3" key="1">
    <citation type="submission" date="2021-02" db="EMBL/GenBank/DDBJ databases">
        <authorList>
            <person name="Dougan E. K."/>
            <person name="Rhodes N."/>
            <person name="Thang M."/>
            <person name="Chan C."/>
        </authorList>
    </citation>
    <scope>NUCLEOTIDE SEQUENCE</scope>
</reference>
<feature type="compositionally biased region" description="Low complexity" evidence="1">
    <location>
        <begin position="82"/>
        <end position="98"/>
    </location>
</feature>
<dbReference type="EMBL" id="CAJNNW010003611">
    <property type="protein sequence ID" value="CAE8645546.1"/>
    <property type="molecule type" value="Genomic_DNA"/>
</dbReference>
<evidence type="ECO:0000313" key="3">
    <source>
        <dbReference type="EMBL" id="CAE8645546.1"/>
    </source>
</evidence>
<protein>
    <recommendedName>
        <fullName evidence="2">EF-hand domain-containing protein</fullName>
    </recommendedName>
</protein>
<feature type="compositionally biased region" description="Polar residues" evidence="1">
    <location>
        <begin position="99"/>
        <end position="110"/>
    </location>
</feature>